<dbReference type="NCBIfam" id="NF003828">
    <property type="entry name" value="PRK05416.1"/>
    <property type="match status" value="1"/>
</dbReference>
<proteinExistence type="inferred from homology"/>
<evidence type="ECO:0000256" key="2">
    <source>
        <dbReference type="ARBA" id="ARBA00022840"/>
    </source>
</evidence>
<dbReference type="Pfam" id="PF22740">
    <property type="entry name" value="PapZ_C"/>
    <property type="match status" value="1"/>
</dbReference>
<protein>
    <submittedName>
        <fullName evidence="8">GlmZ(SRNA)-inactivating NTPase</fullName>
    </submittedName>
</protein>
<dbReference type="HAMAP" id="MF_00636">
    <property type="entry name" value="RapZ_like"/>
    <property type="match status" value="1"/>
</dbReference>
<feature type="binding site" evidence="4">
    <location>
        <begin position="84"/>
        <end position="87"/>
    </location>
    <ligand>
        <name>GTP</name>
        <dbReference type="ChEBI" id="CHEBI:37565"/>
    </ligand>
</feature>
<evidence type="ECO:0000256" key="4">
    <source>
        <dbReference type="HAMAP-Rule" id="MF_00636"/>
    </source>
</evidence>
<evidence type="ECO:0000256" key="5">
    <source>
        <dbReference type="SAM" id="MobiDB-lite"/>
    </source>
</evidence>
<keyword evidence="2 4" id="KW-0067">ATP-binding</keyword>
<dbReference type="PANTHER" id="PTHR30448:SF0">
    <property type="entry name" value="RNASE ADAPTER PROTEIN RAPZ"/>
    <property type="match status" value="1"/>
</dbReference>
<evidence type="ECO:0000313" key="8">
    <source>
        <dbReference type="EMBL" id="KAB8296619.1"/>
    </source>
</evidence>
<accession>A0A6A2VU07</accession>
<dbReference type="GO" id="GO:0005524">
    <property type="term" value="F:ATP binding"/>
    <property type="evidence" value="ECO:0007669"/>
    <property type="project" value="UniProtKB-UniRule"/>
</dbReference>
<dbReference type="AlphaFoldDB" id="A0A6A2VU07"/>
<sequence>MAEMSEHGPATAATGGADRPDPADSFEVLLITGMSGAGRTHAADALEDMGWYVVDNMPPKLLIPLVDMMTSSGSKVHKLAAVVDVRSRSYFDDLSEVLSHLDDLGVKTRILFLDANNEVLIKRYESVRRPHPLQHGNRLIDGILEERSLLANLKEHADMVIDTSTLSIHQLSTKLYEALLGSGPTTVSVHIFSFGFKYGIPIDADFVADVRFLPNPYWVPSLRELTGLDKPVSDYVLSSDGAKEFLDAYQRAISIAIEGYAREDKHYVTIAIGCTGGQHRSVAMSNALAQRLRAQGLSVTVSARELHRHLHQA</sequence>
<dbReference type="Proteomes" id="UP000440041">
    <property type="component" value="Unassembled WGS sequence"/>
</dbReference>
<dbReference type="GO" id="GO:0005525">
    <property type="term" value="F:GTP binding"/>
    <property type="evidence" value="ECO:0007669"/>
    <property type="project" value="UniProtKB-UniRule"/>
</dbReference>
<dbReference type="Gene3D" id="3.40.50.300">
    <property type="entry name" value="P-loop containing nucleotide triphosphate hydrolases"/>
    <property type="match status" value="1"/>
</dbReference>
<dbReference type="InterPro" id="IPR027417">
    <property type="entry name" value="P-loop_NTPase"/>
</dbReference>
<feature type="domain" description="RapZ C-terminal" evidence="7">
    <location>
        <begin position="188"/>
        <end position="307"/>
    </location>
</feature>
<dbReference type="Pfam" id="PF03668">
    <property type="entry name" value="RapZ-like_N"/>
    <property type="match status" value="1"/>
</dbReference>
<dbReference type="SUPFAM" id="SSF52540">
    <property type="entry name" value="P-loop containing nucleoside triphosphate hydrolases"/>
    <property type="match status" value="1"/>
</dbReference>
<keyword evidence="9" id="KW-1185">Reference proteome</keyword>
<keyword evidence="1 4" id="KW-0547">Nucleotide-binding</keyword>
<dbReference type="InterPro" id="IPR053930">
    <property type="entry name" value="RapZ-like_N"/>
</dbReference>
<gene>
    <name evidence="8" type="ORF">DSM100238_1382</name>
</gene>
<keyword evidence="3 4" id="KW-0342">GTP-binding</keyword>
<dbReference type="PIRSF" id="PIRSF005052">
    <property type="entry name" value="P-loopkin"/>
    <property type="match status" value="1"/>
</dbReference>
<dbReference type="PANTHER" id="PTHR30448">
    <property type="entry name" value="RNASE ADAPTER PROTEIN RAPZ"/>
    <property type="match status" value="1"/>
</dbReference>
<name>A0A6A2VU07_9BIFI</name>
<evidence type="ECO:0000259" key="6">
    <source>
        <dbReference type="Pfam" id="PF03668"/>
    </source>
</evidence>
<feature type="domain" description="RapZ-like N-terminal" evidence="6">
    <location>
        <begin position="27"/>
        <end position="181"/>
    </location>
</feature>
<organism evidence="8 9">
    <name type="scientific">Bifidobacterium apri</name>
    <dbReference type="NCBI Taxonomy" id="1769423"/>
    <lineage>
        <taxon>Bacteria</taxon>
        <taxon>Bacillati</taxon>
        <taxon>Actinomycetota</taxon>
        <taxon>Actinomycetes</taxon>
        <taxon>Bifidobacteriales</taxon>
        <taxon>Bifidobacteriaceae</taxon>
        <taxon>Bifidobacterium</taxon>
    </lineage>
</organism>
<feature type="binding site" evidence="4">
    <location>
        <begin position="33"/>
        <end position="40"/>
    </location>
    <ligand>
        <name>ATP</name>
        <dbReference type="ChEBI" id="CHEBI:30616"/>
    </ligand>
</feature>
<evidence type="ECO:0000313" key="9">
    <source>
        <dbReference type="Proteomes" id="UP000440041"/>
    </source>
</evidence>
<feature type="region of interest" description="Disordered" evidence="5">
    <location>
        <begin position="1"/>
        <end position="21"/>
    </location>
</feature>
<dbReference type="InterPro" id="IPR053931">
    <property type="entry name" value="RapZ_C"/>
</dbReference>
<comment type="caution">
    <text evidence="8">The sequence shown here is derived from an EMBL/GenBank/DDBJ whole genome shotgun (WGS) entry which is preliminary data.</text>
</comment>
<dbReference type="InterPro" id="IPR005337">
    <property type="entry name" value="RapZ-like"/>
</dbReference>
<evidence type="ECO:0000256" key="1">
    <source>
        <dbReference type="ARBA" id="ARBA00022741"/>
    </source>
</evidence>
<reference evidence="8 9" key="1">
    <citation type="submission" date="2019-09" db="EMBL/GenBank/DDBJ databases">
        <title>Characterization of the phylogenetic diversity of two novel species belonging to the genus Bifidobacterium: Bifidobacterium cebidarum sp. nov. and Bifidobacterium leontopitheci sp. nov.</title>
        <authorList>
            <person name="Lugli G.A."/>
            <person name="Duranti S."/>
            <person name="Milani C."/>
            <person name="Turroni F."/>
            <person name="Ventura M."/>
        </authorList>
    </citation>
    <scope>NUCLEOTIDE SEQUENCE [LARGE SCALE GENOMIC DNA]</scope>
    <source>
        <strain evidence="8 9">DSM 100238</strain>
    </source>
</reference>
<evidence type="ECO:0000256" key="3">
    <source>
        <dbReference type="ARBA" id="ARBA00023134"/>
    </source>
</evidence>
<evidence type="ECO:0000259" key="7">
    <source>
        <dbReference type="Pfam" id="PF22740"/>
    </source>
</evidence>
<dbReference type="EMBL" id="WBSO01000011">
    <property type="protein sequence ID" value="KAB8296619.1"/>
    <property type="molecule type" value="Genomic_DNA"/>
</dbReference>